<keyword evidence="2" id="KW-1003">Cell membrane</keyword>
<dbReference type="PANTHER" id="PTHR30572:SF18">
    <property type="entry name" value="ABC-TYPE MACROLIDE FAMILY EXPORT SYSTEM PERMEASE COMPONENT 2"/>
    <property type="match status" value="1"/>
</dbReference>
<evidence type="ECO:0000256" key="5">
    <source>
        <dbReference type="ARBA" id="ARBA00023136"/>
    </source>
</evidence>
<feature type="transmembrane region" description="Helical" evidence="6">
    <location>
        <begin position="654"/>
        <end position="675"/>
    </location>
</feature>
<sequence>MLYHYIKIAFRNLRKYRLQSVISILGLAIGFTCFALSSLWIRYELTYDTFREGVDRMYYVRAESETDDQGVSSVTPYPLSSYLKETFPEVEESCNTGAWNSEFTYKGKKQEAFEMSTDSAVERMFEIKIISGNRDFMIPKSNKIAITDRLARKVFGNADPLGEKLKIWSDEVEICAIVAGQNRHSNFPFEILKPSVIINEWGVANCQTYIKVRPGTDMKAFSQKLYQHEIEKGRDKLTHLVLTPVTAMRYDRPIEEPTVKFDHILLFALAGGLVILCALFNYLTLFANRIRIRSKEIGLRKVCGSSNGNLFALFASEYLLTLFIALLTGLVLIELILPTFQELSNVKTDASGLYLETFIYFGIISLLAFLFSQFPIYYFRKRSLQKALRGSTDGKGKNIFPKVSLTLQLIISIGFIFCSSVFIKQIYHLHTTDLGLARADRGCVRIYPVTDGLKEEITKLPSIAEVYPDKHDALFPSHSRFYRYFTEWEGKPASTEGITIQSIPCSNRYFKFYGLQLVKGKLPEGNTQDHILINEAAVKALGIGDPIGKTLSLKDYSGHTIDGVIKDFYIAPPTIPVKPIMLDFSPMGKNPQDDYSTTVIFRHQPGSSKLCKQQIEQLVKKMQPNAVDTYISFMEEEYEKFLKSEQALLKMLDFVTLVCILISLFGVFSQVTLDCEQRRKEIAVRKVNGATASDILRLFFATNLRLLCIASLIAFPAGYLIMKSWIENYVLQTTISWWLYPAIWLVLVLLLTLCTGWRIHRAANQNPAEVIKTE</sequence>
<dbReference type="Proteomes" id="UP000629596">
    <property type="component" value="Unassembled WGS sequence"/>
</dbReference>
<dbReference type="InterPro" id="IPR050250">
    <property type="entry name" value="Macrolide_Exporter_MacB"/>
</dbReference>
<dbReference type="Proteomes" id="UP000256321">
    <property type="component" value="Unassembled WGS sequence"/>
</dbReference>
<evidence type="ECO:0000313" key="11">
    <source>
        <dbReference type="Proteomes" id="UP000256321"/>
    </source>
</evidence>
<evidence type="ECO:0000259" key="8">
    <source>
        <dbReference type="Pfam" id="PF12704"/>
    </source>
</evidence>
<keyword evidence="12" id="KW-1185">Reference proteome</keyword>
<comment type="subcellular location">
    <subcellularLocation>
        <location evidence="1">Cell membrane</location>
        <topology evidence="1">Multi-pass membrane protein</topology>
    </subcellularLocation>
</comment>
<dbReference type="EMBL" id="QREV01000037">
    <property type="protein sequence ID" value="RDU48492.1"/>
    <property type="molecule type" value="Genomic_DNA"/>
</dbReference>
<evidence type="ECO:0000313" key="9">
    <source>
        <dbReference type="EMBL" id="MBC8602796.1"/>
    </source>
</evidence>
<protein>
    <submittedName>
        <fullName evidence="10">ABC transporter permease</fullName>
    </submittedName>
</protein>
<comment type="caution">
    <text evidence="10">The sequence shown here is derived from an EMBL/GenBank/DDBJ whole genome shotgun (WGS) entry which is preliminary data.</text>
</comment>
<keyword evidence="3 6" id="KW-0812">Transmembrane</keyword>
<dbReference type="GO" id="GO:0005886">
    <property type="term" value="C:plasma membrane"/>
    <property type="evidence" value="ECO:0007669"/>
    <property type="project" value="UniProtKB-SubCell"/>
</dbReference>
<dbReference type="EMBL" id="JACRTI010000037">
    <property type="protein sequence ID" value="MBC8602796.1"/>
    <property type="molecule type" value="Genomic_DNA"/>
</dbReference>
<accession>A0A3D8HCX6</accession>
<feature type="domain" description="ABC3 transporter permease C-terminal" evidence="7">
    <location>
        <begin position="270"/>
        <end position="383"/>
    </location>
</feature>
<dbReference type="RefSeq" id="WP_115500293.1">
    <property type="nucleotide sequence ID" value="NZ_JACRTI010000037.1"/>
</dbReference>
<feature type="transmembrane region" description="Helical" evidence="6">
    <location>
        <begin position="264"/>
        <end position="287"/>
    </location>
</feature>
<proteinExistence type="predicted"/>
<feature type="transmembrane region" description="Helical" evidence="6">
    <location>
        <begin position="737"/>
        <end position="757"/>
    </location>
</feature>
<feature type="domain" description="ABC3 transporter permease C-terminal" evidence="7">
    <location>
        <begin position="654"/>
        <end position="767"/>
    </location>
</feature>
<reference evidence="9 12" key="2">
    <citation type="submission" date="2020-08" db="EMBL/GenBank/DDBJ databases">
        <title>Genome public.</title>
        <authorList>
            <person name="Liu C."/>
            <person name="Sun Q."/>
        </authorList>
    </citation>
    <scope>NUCLEOTIDE SEQUENCE [LARGE SCALE GENOMIC DNA]</scope>
    <source>
        <strain evidence="9 12">426_9</strain>
    </source>
</reference>
<feature type="transmembrane region" description="Helical" evidence="6">
    <location>
        <begin position="21"/>
        <end position="41"/>
    </location>
</feature>
<evidence type="ECO:0000313" key="12">
    <source>
        <dbReference type="Proteomes" id="UP000629596"/>
    </source>
</evidence>
<evidence type="ECO:0000256" key="1">
    <source>
        <dbReference type="ARBA" id="ARBA00004651"/>
    </source>
</evidence>
<dbReference type="Pfam" id="PF02687">
    <property type="entry name" value="FtsX"/>
    <property type="match status" value="2"/>
</dbReference>
<name>A0A3D8HCX6_9BACT</name>
<dbReference type="AlphaFoldDB" id="A0A3D8HCX6"/>
<feature type="transmembrane region" description="Helical" evidence="6">
    <location>
        <begin position="399"/>
        <end position="423"/>
    </location>
</feature>
<dbReference type="InterPro" id="IPR003838">
    <property type="entry name" value="ABC3_permease_C"/>
</dbReference>
<keyword evidence="5 6" id="KW-0472">Membrane</keyword>
<dbReference type="InterPro" id="IPR025857">
    <property type="entry name" value="MacB_PCD"/>
</dbReference>
<organism evidence="10 11">
    <name type="scientific">Parabacteroides acidifaciens</name>
    <dbReference type="NCBI Taxonomy" id="2290935"/>
    <lineage>
        <taxon>Bacteria</taxon>
        <taxon>Pseudomonadati</taxon>
        <taxon>Bacteroidota</taxon>
        <taxon>Bacteroidia</taxon>
        <taxon>Bacteroidales</taxon>
        <taxon>Tannerellaceae</taxon>
        <taxon>Parabacteroides</taxon>
    </lineage>
</organism>
<evidence type="ECO:0000256" key="2">
    <source>
        <dbReference type="ARBA" id="ARBA00022475"/>
    </source>
</evidence>
<evidence type="ECO:0000313" key="10">
    <source>
        <dbReference type="EMBL" id="RDU48492.1"/>
    </source>
</evidence>
<reference evidence="10 11" key="1">
    <citation type="submission" date="2018-07" db="EMBL/GenBank/DDBJ databases">
        <title>Parabacteroides acidifaciens nov. sp., isolated from human feces.</title>
        <authorList>
            <person name="Wang Y.J."/>
        </authorList>
    </citation>
    <scope>NUCLEOTIDE SEQUENCE [LARGE SCALE GENOMIC DNA]</scope>
    <source>
        <strain evidence="10 11">426-9</strain>
    </source>
</reference>
<dbReference type="PANTHER" id="PTHR30572">
    <property type="entry name" value="MEMBRANE COMPONENT OF TRANSPORTER-RELATED"/>
    <property type="match status" value="1"/>
</dbReference>
<evidence type="ECO:0000259" key="7">
    <source>
        <dbReference type="Pfam" id="PF02687"/>
    </source>
</evidence>
<dbReference type="GO" id="GO:0022857">
    <property type="term" value="F:transmembrane transporter activity"/>
    <property type="evidence" value="ECO:0007669"/>
    <property type="project" value="TreeGrafter"/>
</dbReference>
<feature type="transmembrane region" description="Helical" evidence="6">
    <location>
        <begin position="308"/>
        <end position="337"/>
    </location>
</feature>
<feature type="domain" description="MacB-like periplasmic core" evidence="8">
    <location>
        <begin position="20"/>
        <end position="225"/>
    </location>
</feature>
<gene>
    <name evidence="10" type="ORF">DWU89_14200</name>
    <name evidence="9" type="ORF">H8784_13840</name>
</gene>
<feature type="transmembrane region" description="Helical" evidence="6">
    <location>
        <begin position="357"/>
        <end position="379"/>
    </location>
</feature>
<evidence type="ECO:0000256" key="3">
    <source>
        <dbReference type="ARBA" id="ARBA00022692"/>
    </source>
</evidence>
<keyword evidence="4 6" id="KW-1133">Transmembrane helix</keyword>
<evidence type="ECO:0000256" key="4">
    <source>
        <dbReference type="ARBA" id="ARBA00022989"/>
    </source>
</evidence>
<feature type="transmembrane region" description="Helical" evidence="6">
    <location>
        <begin position="695"/>
        <end position="717"/>
    </location>
</feature>
<evidence type="ECO:0000256" key="6">
    <source>
        <dbReference type="SAM" id="Phobius"/>
    </source>
</evidence>
<dbReference type="Pfam" id="PF12704">
    <property type="entry name" value="MacB_PCD"/>
    <property type="match status" value="1"/>
</dbReference>